<accession>M5GDF3</accession>
<evidence type="ECO:0000313" key="4">
    <source>
        <dbReference type="EMBL" id="EJU04487.1"/>
    </source>
</evidence>
<feature type="domain" description="Vacuolar sorting protein Vps3844 C-terminal" evidence="3">
    <location>
        <begin position="258"/>
        <end position="353"/>
    </location>
</feature>
<dbReference type="PANTHER" id="PTHR36853">
    <property type="entry name" value="EXPRESSED PROTEIN"/>
    <property type="match status" value="1"/>
</dbReference>
<dbReference type="GO" id="GO:0005783">
    <property type="term" value="C:endoplasmic reticulum"/>
    <property type="evidence" value="ECO:0007669"/>
    <property type="project" value="TreeGrafter"/>
</dbReference>
<dbReference type="EMBL" id="JH795858">
    <property type="protein sequence ID" value="EJU04487.1"/>
    <property type="molecule type" value="Genomic_DNA"/>
</dbReference>
<organism evidence="4 5">
    <name type="scientific">Dacryopinax primogenitus (strain DJM 731)</name>
    <name type="common">Brown rot fungus</name>
    <dbReference type="NCBI Taxonomy" id="1858805"/>
    <lineage>
        <taxon>Eukaryota</taxon>
        <taxon>Fungi</taxon>
        <taxon>Dikarya</taxon>
        <taxon>Basidiomycota</taxon>
        <taxon>Agaricomycotina</taxon>
        <taxon>Dacrymycetes</taxon>
        <taxon>Dacrymycetales</taxon>
        <taxon>Dacrymycetaceae</taxon>
        <taxon>Dacryopinax</taxon>
    </lineage>
</organism>
<dbReference type="GeneID" id="63687250"/>
<dbReference type="Proteomes" id="UP000030653">
    <property type="component" value="Unassembled WGS sequence"/>
</dbReference>
<reference evidence="4 5" key="1">
    <citation type="journal article" date="2012" name="Science">
        <title>The Paleozoic origin of enzymatic lignin decomposition reconstructed from 31 fungal genomes.</title>
        <authorList>
            <person name="Floudas D."/>
            <person name="Binder M."/>
            <person name="Riley R."/>
            <person name="Barry K."/>
            <person name="Blanchette R.A."/>
            <person name="Henrissat B."/>
            <person name="Martinez A.T."/>
            <person name="Otillar R."/>
            <person name="Spatafora J.W."/>
            <person name="Yadav J.S."/>
            <person name="Aerts A."/>
            <person name="Benoit I."/>
            <person name="Boyd A."/>
            <person name="Carlson A."/>
            <person name="Copeland A."/>
            <person name="Coutinho P.M."/>
            <person name="de Vries R.P."/>
            <person name="Ferreira P."/>
            <person name="Findley K."/>
            <person name="Foster B."/>
            <person name="Gaskell J."/>
            <person name="Glotzer D."/>
            <person name="Gorecki P."/>
            <person name="Heitman J."/>
            <person name="Hesse C."/>
            <person name="Hori C."/>
            <person name="Igarashi K."/>
            <person name="Jurgens J.A."/>
            <person name="Kallen N."/>
            <person name="Kersten P."/>
            <person name="Kohler A."/>
            <person name="Kuees U."/>
            <person name="Kumar T.K.A."/>
            <person name="Kuo A."/>
            <person name="LaButti K."/>
            <person name="Larrondo L.F."/>
            <person name="Lindquist E."/>
            <person name="Ling A."/>
            <person name="Lombard V."/>
            <person name="Lucas S."/>
            <person name="Lundell T."/>
            <person name="Martin R."/>
            <person name="McLaughlin D.J."/>
            <person name="Morgenstern I."/>
            <person name="Morin E."/>
            <person name="Murat C."/>
            <person name="Nagy L.G."/>
            <person name="Nolan M."/>
            <person name="Ohm R.A."/>
            <person name="Patyshakuliyeva A."/>
            <person name="Rokas A."/>
            <person name="Ruiz-Duenas F.J."/>
            <person name="Sabat G."/>
            <person name="Salamov A."/>
            <person name="Samejima M."/>
            <person name="Schmutz J."/>
            <person name="Slot J.C."/>
            <person name="St John F."/>
            <person name="Stenlid J."/>
            <person name="Sun H."/>
            <person name="Sun S."/>
            <person name="Syed K."/>
            <person name="Tsang A."/>
            <person name="Wiebenga A."/>
            <person name="Young D."/>
            <person name="Pisabarro A."/>
            <person name="Eastwood D.C."/>
            <person name="Martin F."/>
            <person name="Cullen D."/>
            <person name="Grigoriev I.V."/>
            <person name="Hibbett D.S."/>
        </authorList>
    </citation>
    <scope>NUCLEOTIDE SEQUENCE [LARGE SCALE GENOMIC DNA]</scope>
    <source>
        <strain evidence="4 5">DJM-731 SS1</strain>
    </source>
</reference>
<gene>
    <name evidence="4" type="ORF">DACRYDRAFT_21015</name>
</gene>
<dbReference type="OrthoDB" id="5583277at2759"/>
<evidence type="ECO:0000259" key="3">
    <source>
        <dbReference type="Pfam" id="PF12955"/>
    </source>
</evidence>
<dbReference type="HOGENOM" id="CLU_754738_0_0_1"/>
<keyword evidence="1" id="KW-1133">Transmembrane helix</keyword>
<evidence type="ECO:0000256" key="1">
    <source>
        <dbReference type="SAM" id="Phobius"/>
    </source>
</evidence>
<proteinExistence type="predicted"/>
<dbReference type="STRING" id="1858805.M5GDF3"/>
<keyword evidence="1" id="KW-0812">Transmembrane</keyword>
<dbReference type="InterPro" id="IPR024382">
    <property type="entry name" value="Vps3844_C"/>
</dbReference>
<feature type="chain" id="PRO_5004067682" description="Vacuolar sorting protein Vps3844 C-terminal domain-containing protein" evidence="2">
    <location>
        <begin position="21"/>
        <end position="363"/>
    </location>
</feature>
<feature type="signal peptide" evidence="2">
    <location>
        <begin position="1"/>
        <end position="20"/>
    </location>
</feature>
<dbReference type="InterPro" id="IPR053065">
    <property type="entry name" value="Archenteron_Induction-Rel"/>
</dbReference>
<keyword evidence="2" id="KW-0732">Signal</keyword>
<dbReference type="OMA" id="GARECYI"/>
<protein>
    <recommendedName>
        <fullName evidence="3">Vacuolar sorting protein Vps3844 C-terminal domain-containing protein</fullName>
    </recommendedName>
</protein>
<sequence length="363" mass="37753">MSNIAALSFLALTLLPTSLAASTSATVFLHPPPIGISYSPALSPTQGHAVLSYHLGIDRWVELRQSGEWIYQLLRYVGNDGVIVGAGEGGIAILVESDHPEEIMPSEKPAFTIPFSVSYDTYSSLFSTYDSRLSSLVSPSASFITTYNSSASSPSPLLSALDMADSPVEEGLRKITAYADWVDEGGVTGATIQVKGLGALRGSKQEAYDEAVRVFKAALSVPALANHNYAVVVLPTSAASLSPPAPVSQAATLNSSSCYATTQECDAGTSACSQHGHCVSTTRAGKTCYVCKCSKALALAGQHTNWAGAACEKIDISGSFALLVGSTIFLIAIAVGSVMLLYGVGEEILPSTLFGATPGAKRD</sequence>
<keyword evidence="1" id="KW-0472">Membrane</keyword>
<evidence type="ECO:0000313" key="5">
    <source>
        <dbReference type="Proteomes" id="UP000030653"/>
    </source>
</evidence>
<keyword evidence="5" id="KW-1185">Reference proteome</keyword>
<name>M5GDF3_DACPD</name>
<dbReference type="Pfam" id="PF12955">
    <property type="entry name" value="Vps3844_C"/>
    <property type="match status" value="1"/>
</dbReference>
<feature type="transmembrane region" description="Helical" evidence="1">
    <location>
        <begin position="320"/>
        <end position="344"/>
    </location>
</feature>
<dbReference type="PANTHER" id="PTHR36853:SF1">
    <property type="entry name" value="DUF3844 DOMAIN-CONTAINING PROTEIN"/>
    <property type="match status" value="1"/>
</dbReference>
<dbReference type="RefSeq" id="XP_040631381.1">
    <property type="nucleotide sequence ID" value="XM_040772188.1"/>
</dbReference>
<dbReference type="AlphaFoldDB" id="M5GDF3"/>
<evidence type="ECO:0000256" key="2">
    <source>
        <dbReference type="SAM" id="SignalP"/>
    </source>
</evidence>